<dbReference type="PANTHER" id="PTHR31845">
    <property type="entry name" value="FINGER DOMAIN PROTEIN, PUTATIVE-RELATED"/>
    <property type="match status" value="1"/>
</dbReference>
<protein>
    <submittedName>
        <fullName evidence="7">Uncharacterized protein</fullName>
    </submittedName>
</protein>
<evidence type="ECO:0000313" key="7">
    <source>
        <dbReference type="EMBL" id="KAK4133709.1"/>
    </source>
</evidence>
<feature type="region of interest" description="Disordered" evidence="6">
    <location>
        <begin position="95"/>
        <end position="152"/>
    </location>
</feature>
<proteinExistence type="predicted"/>
<reference evidence="7" key="1">
    <citation type="journal article" date="2023" name="Mol. Phylogenet. Evol.">
        <title>Genome-scale phylogeny and comparative genomics of the fungal order Sordariales.</title>
        <authorList>
            <person name="Hensen N."/>
            <person name="Bonometti L."/>
            <person name="Westerberg I."/>
            <person name="Brannstrom I.O."/>
            <person name="Guillou S."/>
            <person name="Cros-Aarteil S."/>
            <person name="Calhoun S."/>
            <person name="Haridas S."/>
            <person name="Kuo A."/>
            <person name="Mondo S."/>
            <person name="Pangilinan J."/>
            <person name="Riley R."/>
            <person name="LaButti K."/>
            <person name="Andreopoulos B."/>
            <person name="Lipzen A."/>
            <person name="Chen C."/>
            <person name="Yan M."/>
            <person name="Daum C."/>
            <person name="Ng V."/>
            <person name="Clum A."/>
            <person name="Steindorff A."/>
            <person name="Ohm R.A."/>
            <person name="Martin F."/>
            <person name="Silar P."/>
            <person name="Natvig D.O."/>
            <person name="Lalanne C."/>
            <person name="Gautier V."/>
            <person name="Ament-Velasquez S.L."/>
            <person name="Kruys A."/>
            <person name="Hutchinson M.I."/>
            <person name="Powell A.J."/>
            <person name="Barry K."/>
            <person name="Miller A.N."/>
            <person name="Grigoriev I.V."/>
            <person name="Debuchy R."/>
            <person name="Gladieux P."/>
            <person name="Hiltunen Thoren M."/>
            <person name="Johannesson H."/>
        </authorList>
    </citation>
    <scope>NUCLEOTIDE SEQUENCE</scope>
    <source>
        <strain evidence="7">CBS 123565</strain>
    </source>
</reference>
<dbReference type="GO" id="GO:0000976">
    <property type="term" value="F:transcription cis-regulatory region binding"/>
    <property type="evidence" value="ECO:0007669"/>
    <property type="project" value="TreeGrafter"/>
</dbReference>
<dbReference type="PANTHER" id="PTHR31845:SF32">
    <property type="entry name" value="MISCELLANEOUS ZN(II)2CYS6 TRANSCRIPTION FACTOR (EUROFUNG)-RELATED"/>
    <property type="match status" value="1"/>
</dbReference>
<dbReference type="EMBL" id="MU853411">
    <property type="protein sequence ID" value="KAK4133709.1"/>
    <property type="molecule type" value="Genomic_DNA"/>
</dbReference>
<dbReference type="GO" id="GO:0000981">
    <property type="term" value="F:DNA-binding transcription factor activity, RNA polymerase II-specific"/>
    <property type="evidence" value="ECO:0007669"/>
    <property type="project" value="TreeGrafter"/>
</dbReference>
<keyword evidence="2" id="KW-0805">Transcription regulation</keyword>
<dbReference type="Proteomes" id="UP001304895">
    <property type="component" value="Unassembled WGS sequence"/>
</dbReference>
<keyword evidence="8" id="KW-1185">Reference proteome</keyword>
<comment type="caution">
    <text evidence="7">The sequence shown here is derived from an EMBL/GenBank/DDBJ whole genome shotgun (WGS) entry which is preliminary data.</text>
</comment>
<dbReference type="InterPro" id="IPR051089">
    <property type="entry name" value="prtT"/>
</dbReference>
<evidence type="ECO:0000256" key="6">
    <source>
        <dbReference type="SAM" id="MobiDB-lite"/>
    </source>
</evidence>
<keyword evidence="5" id="KW-0539">Nucleus</keyword>
<evidence type="ECO:0000256" key="3">
    <source>
        <dbReference type="ARBA" id="ARBA00023125"/>
    </source>
</evidence>
<sequence length="662" mass="73605">MALRRHMGEHLCQAADLGPASAPRHLSCLRPAVFLGSIYRAAIAGTHSRTPRCHRLRKECSPSVSVRKRNGKRAHVSRAAQLEAKLEDLVSLLRHQTGPGDKPSSPAEIPGTASTGTPDMSTYSSTSHTEASSPRATVPAGPPPQLPHAVPAKARATPIVCGTNTGFIYDKPMAMGPAPPTEPPAVPPCVPPCIYQPTPAEATENLMIFRKYMLIFLPFVHIPDSMTSEKLKEVYPFMWFNIMTLTCKNVDRRLVMSEASKKFVAQKMIIDHDKSLDLLLGLLVILGWTHYHIKREKPMLTVLASLAKSLVFDLGLNKVPAEPYIAACLKTQNYPAPREKTLEERRAVLACFYITSQISHSIKRLDSLTWTSHMEEFLQSLSEKREWEGDDLLVAQVKIQLIIEQLTRATSQSTDGILPVYVLSALRTQLQNLRTQLPYHLQQNGMSAAARVPSIVSDGVFPDTILSHVSYTELAIQEAALAKPKAAINGTMLDLQRYEAMEACLSAVKDWFDRHFSIPSYVYIGMTFSYWCHMCHCLLSLYRLSVLDEAAWDRRAVWNKIDLLAICEQLRVGFDEVATQRRLVVGPTIDEDGFAKFTRMLRAMKSSWAVEIAAIGGNPVSGPNTHPELLVDGSVDGLNVPFFQPEDPDSWIAGLFDMNWEV</sequence>
<accession>A0AAN6UJ75</accession>
<reference evidence="7" key="2">
    <citation type="submission" date="2023-05" db="EMBL/GenBank/DDBJ databases">
        <authorList>
            <consortium name="Lawrence Berkeley National Laboratory"/>
            <person name="Steindorff A."/>
            <person name="Hensen N."/>
            <person name="Bonometti L."/>
            <person name="Westerberg I."/>
            <person name="Brannstrom I.O."/>
            <person name="Guillou S."/>
            <person name="Cros-Aarteil S."/>
            <person name="Calhoun S."/>
            <person name="Haridas S."/>
            <person name="Kuo A."/>
            <person name="Mondo S."/>
            <person name="Pangilinan J."/>
            <person name="Riley R."/>
            <person name="Labutti K."/>
            <person name="Andreopoulos B."/>
            <person name="Lipzen A."/>
            <person name="Chen C."/>
            <person name="Yanf M."/>
            <person name="Daum C."/>
            <person name="Ng V."/>
            <person name="Clum A."/>
            <person name="Ohm R."/>
            <person name="Martin F."/>
            <person name="Silar P."/>
            <person name="Natvig D."/>
            <person name="Lalanne C."/>
            <person name="Gautier V."/>
            <person name="Ament-Velasquez S.L."/>
            <person name="Kruys A."/>
            <person name="Hutchinson M.I."/>
            <person name="Powell A.J."/>
            <person name="Barry K."/>
            <person name="Miller A.N."/>
            <person name="Grigoriev I.V."/>
            <person name="Debuchy R."/>
            <person name="Gladieux P."/>
            <person name="Thoren M.H."/>
            <person name="Johannesson H."/>
        </authorList>
    </citation>
    <scope>NUCLEOTIDE SEQUENCE</scope>
    <source>
        <strain evidence="7">CBS 123565</strain>
    </source>
</reference>
<evidence type="ECO:0000313" key="8">
    <source>
        <dbReference type="Proteomes" id="UP001304895"/>
    </source>
</evidence>
<dbReference type="AlphaFoldDB" id="A0AAN6UJ75"/>
<dbReference type="GO" id="GO:0005634">
    <property type="term" value="C:nucleus"/>
    <property type="evidence" value="ECO:0007669"/>
    <property type="project" value="UniProtKB-SubCell"/>
</dbReference>
<keyword evidence="3" id="KW-0238">DNA-binding</keyword>
<gene>
    <name evidence="7" type="ORF">BT67DRAFT_434675</name>
</gene>
<feature type="compositionally biased region" description="Polar residues" evidence="6">
    <location>
        <begin position="112"/>
        <end position="135"/>
    </location>
</feature>
<evidence type="ECO:0000256" key="1">
    <source>
        <dbReference type="ARBA" id="ARBA00004123"/>
    </source>
</evidence>
<evidence type="ECO:0000256" key="5">
    <source>
        <dbReference type="ARBA" id="ARBA00023242"/>
    </source>
</evidence>
<keyword evidence="4" id="KW-0804">Transcription</keyword>
<comment type="subcellular location">
    <subcellularLocation>
        <location evidence="1">Nucleus</location>
    </subcellularLocation>
</comment>
<name>A0AAN6UJ75_9PEZI</name>
<evidence type="ECO:0000256" key="4">
    <source>
        <dbReference type="ARBA" id="ARBA00023163"/>
    </source>
</evidence>
<evidence type="ECO:0000256" key="2">
    <source>
        <dbReference type="ARBA" id="ARBA00023015"/>
    </source>
</evidence>
<organism evidence="7 8">
    <name type="scientific">Trichocladium antarcticum</name>
    <dbReference type="NCBI Taxonomy" id="1450529"/>
    <lineage>
        <taxon>Eukaryota</taxon>
        <taxon>Fungi</taxon>
        <taxon>Dikarya</taxon>
        <taxon>Ascomycota</taxon>
        <taxon>Pezizomycotina</taxon>
        <taxon>Sordariomycetes</taxon>
        <taxon>Sordariomycetidae</taxon>
        <taxon>Sordariales</taxon>
        <taxon>Chaetomiaceae</taxon>
        <taxon>Trichocladium</taxon>
    </lineage>
</organism>